<dbReference type="PROSITE" id="PS50294">
    <property type="entry name" value="WD_REPEATS_REGION"/>
    <property type="match status" value="1"/>
</dbReference>
<evidence type="ECO:0000256" key="5">
    <source>
        <dbReference type="ARBA" id="ARBA00022737"/>
    </source>
</evidence>
<protein>
    <recommendedName>
        <fullName evidence="8">WD repeat-containing protein 75 second beta-propeller domain-containing protein</fullName>
    </recommendedName>
</protein>
<dbReference type="Proteomes" id="UP001177140">
    <property type="component" value="Unassembled WGS sequence"/>
</dbReference>
<dbReference type="Gene3D" id="2.130.10.10">
    <property type="entry name" value="YVTN repeat-like/Quinoprotein amine dehydrogenase"/>
    <property type="match status" value="4"/>
</dbReference>
<dbReference type="InterPro" id="IPR001680">
    <property type="entry name" value="WD40_rpt"/>
</dbReference>
<dbReference type="PROSITE" id="PS50082">
    <property type="entry name" value="WD_REPEATS_2"/>
    <property type="match status" value="3"/>
</dbReference>
<reference evidence="9" key="1">
    <citation type="submission" date="2022-03" db="EMBL/GenBank/DDBJ databases">
        <title>A functionally conserved STORR gene fusion in Papaver species that diverged 16.8 million years ago.</title>
        <authorList>
            <person name="Catania T."/>
        </authorList>
    </citation>
    <scope>NUCLEOTIDE SEQUENCE</scope>
    <source>
        <strain evidence="9">S-191538</strain>
    </source>
</reference>
<evidence type="ECO:0000313" key="10">
    <source>
        <dbReference type="Proteomes" id="UP001177140"/>
    </source>
</evidence>
<keyword evidence="4 7" id="KW-0853">WD repeat</keyword>
<dbReference type="AlphaFoldDB" id="A0AA42AW21"/>
<dbReference type="InterPro" id="IPR036322">
    <property type="entry name" value="WD40_repeat_dom_sf"/>
</dbReference>
<sequence length="802" mass="87666">MITGGKSLVSSSPAFSSDGRKLLVCTGNTVSIFSTSTGLQITELEGHTGPVTSVIVVPSSTSASRFLSYSWTSSLDGTIRYWDFSTAQVINKIDVKCPIFSMVIPNLPGLSNESSGKVSDPFAFLSVEDIKTTNDKAFRGKIWRYNLTKPCQGGVLTETKRPESITISPSGEFFGIRHKRKVHIWKIIAKDSKYDVKKITLHHTKNFTAIAFHPTEKIIAAGDSTGRILIWRGIGKRTFSGVRKNVIVVKNEETAPGVRGDDDAESCSTWHWHPSEVKVLYFSSDGAYLYSGGKEGVLVVWQLDTGKKRFLPRIGSPLIHFTGSPDPTLSSISCADNQIHLLQMPSMEILKSIAGIKLPSLLDVDEGSCNVMAFVYSAGLVALRTETYSIQFYSLFDDREISQVQVCERNHQPGDEITLIVTLLAVSTDGTKMGTAEVKLSEDGIGGLVCLRFWEAGNRKGAFTLSTVIYEPHRNAGISAIAFNPNHDMAVSTSHGGDFKIWVRSSDVQQKDQVPQKSGWRCNSIGSYKEKPMTAAVFSADGSVLAVAAETYITLWNPLENVLVAVIGDTSTPVVSLTFAGKSEYLVSVSRNSKPQLSVWSASKLSMLWSYNLLIEAVTCTMDGSCFAVLALNPKISTSNTALESMDGVILLFSVEDVVPLATWTVKKAKGGGLSFIHGDPSSLDRTTVSEEPAEVLVYVSGDHEYIIFDPHGKEDNINRVYRRESVVPTEETGISGYASIFGEHPRISSTEKDQTSRIPFVPSERPWETIFSGSSLVQLPLTKLCSVFLESLLERRPTAVQ</sequence>
<organism evidence="9 10">
    <name type="scientific">Papaver nudicaule</name>
    <name type="common">Iceland poppy</name>
    <dbReference type="NCBI Taxonomy" id="74823"/>
    <lineage>
        <taxon>Eukaryota</taxon>
        <taxon>Viridiplantae</taxon>
        <taxon>Streptophyta</taxon>
        <taxon>Embryophyta</taxon>
        <taxon>Tracheophyta</taxon>
        <taxon>Spermatophyta</taxon>
        <taxon>Magnoliopsida</taxon>
        <taxon>Ranunculales</taxon>
        <taxon>Papaveraceae</taxon>
        <taxon>Papaveroideae</taxon>
        <taxon>Papaver</taxon>
    </lineage>
</organism>
<feature type="repeat" description="WD" evidence="7">
    <location>
        <begin position="200"/>
        <end position="231"/>
    </location>
</feature>
<evidence type="ECO:0000313" key="9">
    <source>
        <dbReference type="EMBL" id="MCL7042747.1"/>
    </source>
</evidence>
<comment type="caution">
    <text evidence="9">The sequence shown here is derived from an EMBL/GenBank/DDBJ whole genome shotgun (WGS) entry which is preliminary data.</text>
</comment>
<feature type="domain" description="WD repeat-containing protein 75 second beta-propeller" evidence="8">
    <location>
        <begin position="388"/>
        <end position="630"/>
    </location>
</feature>
<dbReference type="Pfam" id="PF23869">
    <property type="entry name" value="Beta-prop_WDR75_1st"/>
    <property type="match status" value="2"/>
</dbReference>
<dbReference type="SUPFAM" id="SSF82171">
    <property type="entry name" value="DPP6 N-terminal domain-like"/>
    <property type="match status" value="1"/>
</dbReference>
<dbReference type="PANTHER" id="PTHR45176:SF1">
    <property type="entry name" value="TRANSDUCIN FAMILY PROTEIN _ WD-40 REPEAT FAMILY PROTEIN-RELATED"/>
    <property type="match status" value="1"/>
</dbReference>
<evidence type="ECO:0000259" key="8">
    <source>
        <dbReference type="Pfam" id="PF23769"/>
    </source>
</evidence>
<feature type="repeat" description="WD" evidence="7">
    <location>
        <begin position="270"/>
        <end position="311"/>
    </location>
</feature>
<proteinExistence type="predicted"/>
<evidence type="ECO:0000256" key="4">
    <source>
        <dbReference type="ARBA" id="ARBA00022574"/>
    </source>
</evidence>
<comment type="subcellular location">
    <subcellularLocation>
        <location evidence="1">Nucleus</location>
        <location evidence="1">Nucleolus</location>
    </subcellularLocation>
</comment>
<keyword evidence="5" id="KW-0677">Repeat</keyword>
<accession>A0AA42AW21</accession>
<dbReference type="SUPFAM" id="SSF50978">
    <property type="entry name" value="WD40 repeat-like"/>
    <property type="match status" value="1"/>
</dbReference>
<dbReference type="PANTHER" id="PTHR45176">
    <property type="entry name" value="TRANSDUCIN FAMILY PROTEIN / WD-40 REPEAT FAMILY PROTEIN-RELATED"/>
    <property type="match status" value="1"/>
</dbReference>
<keyword evidence="2" id="KW-0690">Ribosome biogenesis</keyword>
<dbReference type="InterPro" id="IPR057644">
    <property type="entry name" value="Beta-prop_WDR75_2nd"/>
</dbReference>
<evidence type="ECO:0000256" key="3">
    <source>
        <dbReference type="ARBA" id="ARBA00022552"/>
    </source>
</evidence>
<gene>
    <name evidence="9" type="ORF">MKW94_024265</name>
</gene>
<dbReference type="InterPro" id="IPR015943">
    <property type="entry name" value="WD40/YVTN_repeat-like_dom_sf"/>
</dbReference>
<feature type="repeat" description="WD" evidence="7">
    <location>
        <begin position="44"/>
        <end position="92"/>
    </location>
</feature>
<evidence type="ECO:0000256" key="7">
    <source>
        <dbReference type="PROSITE-ProRule" id="PRU00221"/>
    </source>
</evidence>
<keyword evidence="3" id="KW-0698">rRNA processing</keyword>
<dbReference type="EMBL" id="JAJJMA010238816">
    <property type="protein sequence ID" value="MCL7042747.1"/>
    <property type="molecule type" value="Genomic_DNA"/>
</dbReference>
<keyword evidence="10" id="KW-1185">Reference proteome</keyword>
<evidence type="ECO:0000256" key="2">
    <source>
        <dbReference type="ARBA" id="ARBA00022517"/>
    </source>
</evidence>
<keyword evidence="6" id="KW-0539">Nucleus</keyword>
<dbReference type="SMART" id="SM00320">
    <property type="entry name" value="WD40"/>
    <property type="match status" value="6"/>
</dbReference>
<evidence type="ECO:0000256" key="1">
    <source>
        <dbReference type="ARBA" id="ARBA00004604"/>
    </source>
</evidence>
<dbReference type="Pfam" id="PF23769">
    <property type="entry name" value="Beta-prop_WDR75_2nd"/>
    <property type="match status" value="1"/>
</dbReference>
<name>A0AA42AW21_PAPNU</name>
<evidence type="ECO:0000256" key="6">
    <source>
        <dbReference type="ARBA" id="ARBA00023242"/>
    </source>
</evidence>